<dbReference type="Gramene" id="HORVU.MOREX.r2.7HG0588650.1">
    <property type="protein sequence ID" value="HORVU.MOREX.r2.7HG0588650.1.CDS.1"/>
    <property type="gene ID" value="HORVU.MOREX.r2.7HG0588650"/>
</dbReference>
<protein>
    <submittedName>
        <fullName evidence="2">Uncharacterized protein</fullName>
    </submittedName>
</protein>
<feature type="compositionally biased region" description="Basic and acidic residues" evidence="1">
    <location>
        <begin position="433"/>
        <end position="444"/>
    </location>
</feature>
<reference evidence="2" key="3">
    <citation type="submission" date="2022-01" db="UniProtKB">
        <authorList>
            <consortium name="EnsemblPlants"/>
        </authorList>
    </citation>
    <scope>IDENTIFICATION</scope>
    <source>
        <strain evidence="2">subsp. vulgare</strain>
    </source>
</reference>
<feature type="compositionally biased region" description="Acidic residues" evidence="1">
    <location>
        <begin position="516"/>
        <end position="525"/>
    </location>
</feature>
<dbReference type="GeneID" id="123409019"/>
<dbReference type="PANTHER" id="PTHR10004:SF8">
    <property type="entry name" value="OS06G0538200 PROTEIN"/>
    <property type="match status" value="1"/>
</dbReference>
<feature type="compositionally biased region" description="Low complexity" evidence="1">
    <location>
        <begin position="60"/>
        <end position="94"/>
    </location>
</feature>
<reference evidence="3" key="1">
    <citation type="journal article" date="2012" name="Nature">
        <title>A physical, genetic and functional sequence assembly of the barley genome.</title>
        <authorList>
            <consortium name="The International Barley Genome Sequencing Consortium"/>
            <person name="Mayer K.F."/>
            <person name="Waugh R."/>
            <person name="Brown J.W."/>
            <person name="Schulman A."/>
            <person name="Langridge P."/>
            <person name="Platzer M."/>
            <person name="Fincher G.B."/>
            <person name="Muehlbauer G.J."/>
            <person name="Sato K."/>
            <person name="Close T.J."/>
            <person name="Wise R.P."/>
            <person name="Stein N."/>
        </authorList>
    </citation>
    <scope>NUCLEOTIDE SEQUENCE [LARGE SCALE GENOMIC DNA]</scope>
    <source>
        <strain evidence="3">cv. Morex</strain>
    </source>
</reference>
<dbReference type="Gramene" id="HORVU.MOREX.r3.7HG0709690.1">
    <property type="protein sequence ID" value="HORVU.MOREX.r3.7HG0709690.1.CDS1"/>
    <property type="gene ID" value="HORVU.MOREX.r3.7HG0709690"/>
</dbReference>
<evidence type="ECO:0000313" key="2">
    <source>
        <dbReference type="EnsemblPlants" id="HORVU.MOREX.r3.7HG0709690.1.CDS1"/>
    </source>
</evidence>
<feature type="region of interest" description="Disordered" evidence="1">
    <location>
        <begin position="613"/>
        <end position="670"/>
    </location>
</feature>
<dbReference type="EnsemblPlants" id="HORVU.MOREX.r3.7HG0709690.1">
    <property type="protein sequence ID" value="HORVU.MOREX.r3.7HG0709690.1.CDS1"/>
    <property type="gene ID" value="HORVU.MOREX.r3.7HG0709690"/>
</dbReference>
<evidence type="ECO:0000313" key="3">
    <source>
        <dbReference type="Proteomes" id="UP000011116"/>
    </source>
</evidence>
<dbReference type="OrthoDB" id="1935530at2759"/>
<feature type="compositionally biased region" description="Low complexity" evidence="1">
    <location>
        <begin position="105"/>
        <end position="115"/>
    </location>
</feature>
<name>A0A8I6Z3U3_HORVV</name>
<dbReference type="AlphaFoldDB" id="A0A8I6Z3U3"/>
<sequence>MPPRRKPQPSAVKPGRRSSRITPTTAMPDSADPVPSPPPEASSAAATKPVSVDPDPPQAPEAASPAAKPVSTDPAPLQAPEAASPAAAAAAAKPVSTDPLPPQAPEAATPAAAARPDLDGLPSRSTPARKLRKPLTDKLRAVAEERLARLPVDLRLCPVDPPPIFGNEVALSYLGVLDFARFGLGSEPPRPDLVAQFIAYYDPTNHRSFIWDTRVSFNRTDLATVFNLPRKSAPPPARPRGLKTNTLVSAALDFMRVCIHPLFADCKLPQEVAAAEQAVKAGSPHKVNWAGLIWGLIEKEINDLPKKDHGVCKCGAYLQRLISHQKPHLFGLPQKEEAEKLVRKASFDLVKDERDGDADARNKALQELEPRDADADASSKSLKESELEGTSLTSKSLDESGPADADASGNDLKELESGDARSNILEEPDTEGVDLRNNDLKNSDSGDAGSKSMDDLGDVDANAVSKSLDTSMVLDGDAKGMSLDVEMESGDADANAGSKSPDTSKVMDEDAKGFDIEMESGDADADAGSKSPDTSKVIDEDAKGLDVEMESGDADVNAGSKSPDTLKVMDEDAKGLDVELELRDIDPNASNNSPDTLKVVNEDAKVMSLDVELESGDADANAMNKSPDTSKVVGEDAKGDVDANASSNRLEPPNVADEDDELQLGNVERLETSKVADADVRGLDHSKAGDELALGDAVAPTHEMSMDANASSNRLEPPNVSNEDDELQLGIVVRLETSKVADEDVKCMSLDQSKAADELALVEAVAPTHEMSTVNGEVFAEFAWERDGDTFVGAAEKDACLSPGLELLTQERVLTVPEEDEEAEEEEEKDEEAEEEEEKDEEAEEEEEKDEAGWSSANDGDDSMDVEDNVSVQNLDSDNEEGCSGGVEMNWDVGDDKGGEGTAPCLQQCDFPGVEFENLNKGNVGMRDGVSFDDGFKMGSLHGMESNLLQAMNSDTVTYNGTENAHHLSSGNFLAIGADVHKNGVDLGAGDSFFFGNNGKRHVEDIDDGYDDQMQTQQQFLQGNQHKRMRNSNSSVPPGSAFFNANYSDPIQNLLVNASMLYEQKEREIQEGLSQKQFMANLLQEKDAIIDSLNSARFEQENKWQAKLRSFEHDLNVMGQMVSGYKKALKQSRASFSEYRKKFPCNKSRYQDVPNGGGLVLSVNELERKRWEEEQQKRAAAAEMIENFKLEWLSKPDDWEKRICHLWSKTLALTREIDLLKEKRKAKPAALAWEE</sequence>
<dbReference type="RefSeq" id="XP_044957955.1">
    <property type="nucleotide sequence ID" value="XM_045102020.1"/>
</dbReference>
<organism evidence="2 3">
    <name type="scientific">Hordeum vulgare subsp. vulgare</name>
    <name type="common">Domesticated barley</name>
    <dbReference type="NCBI Taxonomy" id="112509"/>
    <lineage>
        <taxon>Eukaryota</taxon>
        <taxon>Viridiplantae</taxon>
        <taxon>Streptophyta</taxon>
        <taxon>Embryophyta</taxon>
        <taxon>Tracheophyta</taxon>
        <taxon>Spermatophyta</taxon>
        <taxon>Magnoliopsida</taxon>
        <taxon>Liliopsida</taxon>
        <taxon>Poales</taxon>
        <taxon>Poaceae</taxon>
        <taxon>BOP clade</taxon>
        <taxon>Pooideae</taxon>
        <taxon>Triticodae</taxon>
        <taxon>Triticeae</taxon>
        <taxon>Hordeinae</taxon>
        <taxon>Hordeum</taxon>
    </lineage>
</organism>
<reference evidence="2" key="2">
    <citation type="submission" date="2020-10" db="EMBL/GenBank/DDBJ databases">
        <authorList>
            <person name="Scholz U."/>
            <person name="Mascher M."/>
            <person name="Fiebig A."/>
        </authorList>
    </citation>
    <scope>NUCLEOTIDE SEQUENCE [LARGE SCALE GENOMIC DNA]</scope>
    <source>
        <strain evidence="2">cv. Morex</strain>
    </source>
</reference>
<accession>A0A8I6Z3U3</accession>
<feature type="compositionally biased region" description="Basic and acidic residues" evidence="1">
    <location>
        <begin position="352"/>
        <end position="374"/>
    </location>
</feature>
<feature type="region of interest" description="Disordered" evidence="1">
    <location>
        <begin position="1"/>
        <end position="133"/>
    </location>
</feature>
<feature type="compositionally biased region" description="Basic and acidic residues" evidence="1">
    <location>
        <begin position="505"/>
        <end position="515"/>
    </location>
</feature>
<dbReference type="KEGG" id="hvg:123409019"/>
<keyword evidence="3" id="KW-1185">Reference proteome</keyword>
<feature type="region of interest" description="Disordered" evidence="1">
    <location>
        <begin position="810"/>
        <end position="867"/>
    </location>
</feature>
<dbReference type="PANTHER" id="PTHR10004">
    <property type="entry name" value="OS06G0538200 PROTEIN"/>
    <property type="match status" value="1"/>
</dbReference>
<feature type="compositionally biased region" description="Acidic residues" evidence="1">
    <location>
        <begin position="817"/>
        <end position="850"/>
    </location>
</feature>
<dbReference type="Proteomes" id="UP000011116">
    <property type="component" value="Chromosome 7H"/>
</dbReference>
<evidence type="ECO:0000256" key="1">
    <source>
        <dbReference type="SAM" id="MobiDB-lite"/>
    </source>
</evidence>
<feature type="compositionally biased region" description="Basic and acidic residues" evidence="1">
    <location>
        <begin position="536"/>
        <end position="546"/>
    </location>
</feature>
<gene>
    <name evidence="2" type="primary">LOC123409019</name>
</gene>
<feature type="region of interest" description="Disordered" evidence="1">
    <location>
        <begin position="352"/>
        <end position="568"/>
    </location>
</feature>
<proteinExistence type="predicted"/>